<sequence>MLPAENIPNVILSSGNKIPMIGMGTAYQVVDYDQVYVKQAILEAIEQGYRHFDTSPNYMSESLIGEAIAESLSRGVIHSRHEIFVTSKLWLTDAHSDLVVPALRSHPIKPEDLLPMDFESVWRAMEDCQRLGLTKSIGVSNFTCKKLKYLLTFARIPPCVNQVEMNPVWQQKQLRDFCSSNGILVIAYAPLGAKGAHWGTNQVMDCKLLKEIALTRGKTIAQVCLRWVYEQGAGMVVKSFNKERMKENLSIFDWELSDEDYLKINKIQQQRGMPKSRFVSENGPYKSLEELWDGEI</sequence>
<accession>A0A2U1KNE8</accession>
<feature type="active site" description="Proton donor" evidence="1">
    <location>
        <position position="58"/>
    </location>
</feature>
<feature type="site" description="Lowers pKa of active site Tyr" evidence="2">
    <location>
        <position position="88"/>
    </location>
</feature>
<evidence type="ECO:0000313" key="5">
    <source>
        <dbReference type="Proteomes" id="UP000245207"/>
    </source>
</evidence>
<evidence type="ECO:0000256" key="2">
    <source>
        <dbReference type="PIRSR" id="PIRSR000097-3"/>
    </source>
</evidence>
<dbReference type="InterPro" id="IPR023210">
    <property type="entry name" value="NADP_OxRdtase_dom"/>
</dbReference>
<dbReference type="PROSITE" id="PS00063">
    <property type="entry name" value="ALDOKETO_REDUCTASE_3"/>
    <property type="match status" value="1"/>
</dbReference>
<dbReference type="InterPro" id="IPR020471">
    <property type="entry name" value="AKR"/>
</dbReference>
<evidence type="ECO:0000256" key="1">
    <source>
        <dbReference type="PIRSR" id="PIRSR000097-1"/>
    </source>
</evidence>
<feature type="domain" description="NADP-dependent oxidoreductase" evidence="3">
    <location>
        <begin position="115"/>
        <end position="267"/>
    </location>
</feature>
<dbReference type="PROSITE" id="PS00062">
    <property type="entry name" value="ALDOKETO_REDUCTASE_2"/>
    <property type="match status" value="1"/>
</dbReference>
<keyword evidence="5" id="KW-1185">Reference proteome</keyword>
<dbReference type="Gene3D" id="3.20.20.100">
    <property type="entry name" value="NADP-dependent oxidoreductase domain"/>
    <property type="match status" value="2"/>
</dbReference>
<protein>
    <submittedName>
        <fullName evidence="4">Non-functional NADPH-dependent codeinone reductase 2</fullName>
    </submittedName>
</protein>
<dbReference type="OrthoDB" id="416253at2759"/>
<dbReference type="InterPro" id="IPR036812">
    <property type="entry name" value="NAD(P)_OxRdtase_dom_sf"/>
</dbReference>
<evidence type="ECO:0000259" key="3">
    <source>
        <dbReference type="Pfam" id="PF00248"/>
    </source>
</evidence>
<name>A0A2U1KNE8_ARTAN</name>
<dbReference type="STRING" id="35608.A0A2U1KNE8"/>
<dbReference type="PROSITE" id="PS00798">
    <property type="entry name" value="ALDOKETO_REDUCTASE_1"/>
    <property type="match status" value="1"/>
</dbReference>
<dbReference type="InterPro" id="IPR018170">
    <property type="entry name" value="Aldo/ket_reductase_CS"/>
</dbReference>
<comment type="caution">
    <text evidence="4">The sequence shown here is derived from an EMBL/GenBank/DDBJ whole genome shotgun (WGS) entry which is preliminary data.</text>
</comment>
<dbReference type="PANTHER" id="PTHR11732">
    <property type="entry name" value="ALDO/KETO REDUCTASE"/>
    <property type="match status" value="1"/>
</dbReference>
<reference evidence="4 5" key="1">
    <citation type="journal article" date="2018" name="Mol. Plant">
        <title>The genome of Artemisia annua provides insight into the evolution of Asteraceae family and artemisinin biosynthesis.</title>
        <authorList>
            <person name="Shen Q."/>
            <person name="Zhang L."/>
            <person name="Liao Z."/>
            <person name="Wang S."/>
            <person name="Yan T."/>
            <person name="Shi P."/>
            <person name="Liu M."/>
            <person name="Fu X."/>
            <person name="Pan Q."/>
            <person name="Wang Y."/>
            <person name="Lv Z."/>
            <person name="Lu X."/>
            <person name="Zhang F."/>
            <person name="Jiang W."/>
            <person name="Ma Y."/>
            <person name="Chen M."/>
            <person name="Hao X."/>
            <person name="Li L."/>
            <person name="Tang Y."/>
            <person name="Lv G."/>
            <person name="Zhou Y."/>
            <person name="Sun X."/>
            <person name="Brodelius P.E."/>
            <person name="Rose J.K.C."/>
            <person name="Tang K."/>
        </authorList>
    </citation>
    <scope>NUCLEOTIDE SEQUENCE [LARGE SCALE GENOMIC DNA]</scope>
    <source>
        <strain evidence="5">cv. Huhao1</strain>
        <tissue evidence="4">Leaf</tissue>
    </source>
</reference>
<feature type="domain" description="NADP-dependent oxidoreductase" evidence="3">
    <location>
        <begin position="22"/>
        <end position="95"/>
    </location>
</feature>
<dbReference type="PRINTS" id="PR00069">
    <property type="entry name" value="ALDKETRDTASE"/>
</dbReference>
<dbReference type="PIRSF" id="PIRSF000097">
    <property type="entry name" value="AKR"/>
    <property type="match status" value="1"/>
</dbReference>
<dbReference type="AlphaFoldDB" id="A0A2U1KNE8"/>
<dbReference type="SUPFAM" id="SSF51430">
    <property type="entry name" value="NAD(P)-linked oxidoreductase"/>
    <property type="match status" value="1"/>
</dbReference>
<dbReference type="Proteomes" id="UP000245207">
    <property type="component" value="Unassembled WGS sequence"/>
</dbReference>
<gene>
    <name evidence="4" type="ORF">CTI12_AA583700</name>
</gene>
<organism evidence="4 5">
    <name type="scientific">Artemisia annua</name>
    <name type="common">Sweet wormwood</name>
    <dbReference type="NCBI Taxonomy" id="35608"/>
    <lineage>
        <taxon>Eukaryota</taxon>
        <taxon>Viridiplantae</taxon>
        <taxon>Streptophyta</taxon>
        <taxon>Embryophyta</taxon>
        <taxon>Tracheophyta</taxon>
        <taxon>Spermatophyta</taxon>
        <taxon>Magnoliopsida</taxon>
        <taxon>eudicotyledons</taxon>
        <taxon>Gunneridae</taxon>
        <taxon>Pentapetalae</taxon>
        <taxon>asterids</taxon>
        <taxon>campanulids</taxon>
        <taxon>Asterales</taxon>
        <taxon>Asteraceae</taxon>
        <taxon>Asteroideae</taxon>
        <taxon>Anthemideae</taxon>
        <taxon>Artemisiinae</taxon>
        <taxon>Artemisia</taxon>
    </lineage>
</organism>
<dbReference type="Pfam" id="PF00248">
    <property type="entry name" value="Aldo_ket_red"/>
    <property type="match status" value="2"/>
</dbReference>
<evidence type="ECO:0000313" key="4">
    <source>
        <dbReference type="EMBL" id="PWA38183.1"/>
    </source>
</evidence>
<dbReference type="EMBL" id="PKPP01015904">
    <property type="protein sequence ID" value="PWA38183.1"/>
    <property type="molecule type" value="Genomic_DNA"/>
</dbReference>
<proteinExistence type="predicted"/>
<dbReference type="GO" id="GO:0016491">
    <property type="term" value="F:oxidoreductase activity"/>
    <property type="evidence" value="ECO:0007669"/>
    <property type="project" value="InterPro"/>
</dbReference>